<feature type="binding site" evidence="5">
    <location>
        <position position="212"/>
    </location>
    <ligand>
        <name>NAD(+)</name>
        <dbReference type="ChEBI" id="CHEBI:57540"/>
    </ligand>
</feature>
<evidence type="ECO:0000256" key="6">
    <source>
        <dbReference type="PIRSR" id="PIRSR000185-3"/>
    </source>
</evidence>
<dbReference type="GO" id="GO:0004352">
    <property type="term" value="F:glutamate dehydrogenase (NAD+) activity"/>
    <property type="evidence" value="ECO:0007669"/>
    <property type="project" value="TreeGrafter"/>
</dbReference>
<dbReference type="InterPro" id="IPR033922">
    <property type="entry name" value="NAD_bind_Glu_DH"/>
</dbReference>
<evidence type="ECO:0000256" key="1">
    <source>
        <dbReference type="ARBA" id="ARBA00006382"/>
    </source>
</evidence>
<evidence type="ECO:0000256" key="5">
    <source>
        <dbReference type="PIRSR" id="PIRSR000185-2"/>
    </source>
</evidence>
<dbReference type="Proteomes" id="UP000229972">
    <property type="component" value="Unassembled WGS sequence"/>
</dbReference>
<proteinExistence type="inferred from homology"/>
<evidence type="ECO:0000256" key="2">
    <source>
        <dbReference type="ARBA" id="ARBA00023002"/>
    </source>
</evidence>
<feature type="site" description="Important for catalysis" evidence="6">
    <location>
        <position position="137"/>
    </location>
</feature>
<comment type="caution">
    <text evidence="9">The sequence shown here is derived from an EMBL/GenBank/DDBJ whole genome shotgun (WGS) entry which is preliminary data.</text>
</comment>
<dbReference type="InterPro" id="IPR006097">
    <property type="entry name" value="Glu/Leu/Phe/Val/Trp_DH_dimer"/>
</dbReference>
<dbReference type="SUPFAM" id="SSF51735">
    <property type="entry name" value="NAD(P)-binding Rossmann-fold domains"/>
    <property type="match status" value="1"/>
</dbReference>
<feature type="binding site" evidence="5">
    <location>
        <position position="340"/>
    </location>
    <ligand>
        <name>substrate</name>
    </ligand>
</feature>
<dbReference type="SMART" id="SM00839">
    <property type="entry name" value="ELFV_dehydrog"/>
    <property type="match status" value="1"/>
</dbReference>
<comment type="similarity">
    <text evidence="1 3 7">Belongs to the Glu/Leu/Phe/Val dehydrogenases family.</text>
</comment>
<name>A0A2H0V9G9_9BACT</name>
<feature type="binding site" evidence="5">
    <location>
        <position position="61"/>
    </location>
    <ligand>
        <name>substrate</name>
    </ligand>
</feature>
<dbReference type="PROSITE" id="PS00074">
    <property type="entry name" value="GLFV_DEHYDROGENASE"/>
    <property type="match status" value="1"/>
</dbReference>
<dbReference type="Pfam" id="PF00208">
    <property type="entry name" value="ELFV_dehydrog"/>
    <property type="match status" value="1"/>
</dbReference>
<dbReference type="GO" id="GO:0000166">
    <property type="term" value="F:nucleotide binding"/>
    <property type="evidence" value="ECO:0007669"/>
    <property type="project" value="UniProtKB-KW"/>
</dbReference>
<dbReference type="InterPro" id="IPR046346">
    <property type="entry name" value="Aminoacid_DH-like_N_sf"/>
</dbReference>
<feature type="binding site" evidence="5">
    <location>
        <position position="181"/>
    </location>
    <ligand>
        <name>NAD(+)</name>
        <dbReference type="ChEBI" id="CHEBI:57540"/>
    </ligand>
</feature>
<dbReference type="GO" id="GO:0006538">
    <property type="term" value="P:L-glutamate catabolic process"/>
    <property type="evidence" value="ECO:0007669"/>
    <property type="project" value="TreeGrafter"/>
</dbReference>
<dbReference type="Gene3D" id="3.40.50.10860">
    <property type="entry name" value="Leucine Dehydrogenase, chain A, domain 1"/>
    <property type="match status" value="1"/>
</dbReference>
<evidence type="ECO:0000256" key="7">
    <source>
        <dbReference type="RuleBase" id="RU004417"/>
    </source>
</evidence>
<dbReference type="InterPro" id="IPR036291">
    <property type="entry name" value="NAD(P)-bd_dom_sf"/>
</dbReference>
<sequence length="411" mass="45355">MNIFADNLKRLEDVAKLDNIKEEEIALLREPVKVNYSELAIGDKKYPAWRILYNRALGPGKGGIRFHPDVSEDEVQSLAFWMVLKNSLADIPYGGAKGGVKFNPKEADDKELEAVSRAYADAFYQELGQDKDVPAPDVYTNGRIMSWILDEFEKKVGHHEPGMITGKPLELGGIALRSDATAAGGYLVTKEAIKEILQDKKEVKIVVQGFGNAGLFMTEKLAADGYKVIAVSDSRGGIYNEAGLDVAALVTFKNSGKAVNEYSAGRAITNAELLELETDILVLAALENQITVENADNIKAKVIVELANGPIVYEADKILFNKKIVVVPDILANSGGVIVSYFEWAQNRTGQILAEDYLKNLLHKKMIVNWGRVYDKYKERSGSITLRQAAYSIAVQRILKAEKYRGRVAAK</sequence>
<keyword evidence="5" id="KW-0520">NAD</keyword>
<reference evidence="10" key="1">
    <citation type="submission" date="2017-09" db="EMBL/GenBank/DDBJ databases">
        <title>Depth-based differentiation of microbial function through sediment-hosted aquifers and enrichment of novel symbionts in the deep terrestrial subsurface.</title>
        <authorList>
            <person name="Probst A.J."/>
            <person name="Ladd B."/>
            <person name="Jarett J.K."/>
            <person name="Geller-Mcgrath D.E."/>
            <person name="Sieber C.M.K."/>
            <person name="Emerson J.B."/>
            <person name="Anantharaman K."/>
            <person name="Thomas B.C."/>
            <person name="Malmstrom R."/>
            <person name="Stieglmeier M."/>
            <person name="Klingl A."/>
            <person name="Woyke T."/>
            <person name="Ryan C.M."/>
            <person name="Banfield J.F."/>
        </authorList>
    </citation>
    <scope>NUCLEOTIDE SEQUENCE [LARGE SCALE GENOMIC DNA]</scope>
</reference>
<dbReference type="SUPFAM" id="SSF53223">
    <property type="entry name" value="Aminoacid dehydrogenase-like, N-terminal domain"/>
    <property type="match status" value="1"/>
</dbReference>
<evidence type="ECO:0000256" key="4">
    <source>
        <dbReference type="PIRSR" id="PIRSR000185-1"/>
    </source>
</evidence>
<dbReference type="PIRSF" id="PIRSF000185">
    <property type="entry name" value="Glu_DH"/>
    <property type="match status" value="1"/>
</dbReference>
<feature type="binding site" evidence="5">
    <location>
        <position position="85"/>
    </location>
    <ligand>
        <name>substrate</name>
    </ligand>
</feature>
<keyword evidence="2 3" id="KW-0560">Oxidoreductase</keyword>
<dbReference type="Gene3D" id="3.40.50.720">
    <property type="entry name" value="NAD(P)-binding Rossmann-like Domain"/>
    <property type="match status" value="1"/>
</dbReference>
<dbReference type="InterPro" id="IPR006095">
    <property type="entry name" value="Glu/Leu/Phe/Val/Trp_DH"/>
</dbReference>
<keyword evidence="5" id="KW-0547">Nucleotide-binding</keyword>
<dbReference type="CDD" id="cd01076">
    <property type="entry name" value="NAD_bind_1_Glu_DH"/>
    <property type="match status" value="1"/>
</dbReference>
<evidence type="ECO:0000313" key="9">
    <source>
        <dbReference type="EMBL" id="PIR95746.1"/>
    </source>
</evidence>
<feature type="active site" description="Proton donor" evidence="4">
    <location>
        <position position="97"/>
    </location>
</feature>
<dbReference type="PANTHER" id="PTHR11606:SF13">
    <property type="entry name" value="GLUTAMATE DEHYDROGENASE 1, MITOCHONDRIAL"/>
    <property type="match status" value="1"/>
</dbReference>
<dbReference type="PRINTS" id="PR00082">
    <property type="entry name" value="GLFDHDRGNASE"/>
</dbReference>
<evidence type="ECO:0000256" key="3">
    <source>
        <dbReference type="PIRNR" id="PIRNR000185"/>
    </source>
</evidence>
<feature type="domain" description="Glutamate/phenylalanine/leucine/valine/L-tryptophan dehydrogenase C-terminal" evidence="8">
    <location>
        <begin position="175"/>
        <end position="406"/>
    </location>
</feature>
<dbReference type="AlphaFoldDB" id="A0A2H0V9G9"/>
<protein>
    <recommendedName>
        <fullName evidence="3">Glutamate dehydrogenase</fullName>
    </recommendedName>
</protein>
<evidence type="ECO:0000313" key="10">
    <source>
        <dbReference type="Proteomes" id="UP000229972"/>
    </source>
</evidence>
<dbReference type="InterPro" id="IPR033524">
    <property type="entry name" value="Glu/Leu/Phe/Val_DH_AS"/>
</dbReference>
<dbReference type="Pfam" id="PF02812">
    <property type="entry name" value="ELFV_dehydrog_N"/>
    <property type="match status" value="1"/>
</dbReference>
<evidence type="ECO:0000259" key="8">
    <source>
        <dbReference type="SMART" id="SM00839"/>
    </source>
</evidence>
<accession>A0A2H0V9G9</accession>
<dbReference type="EMBL" id="PFAL01000011">
    <property type="protein sequence ID" value="PIR95746.1"/>
    <property type="molecule type" value="Genomic_DNA"/>
</dbReference>
<dbReference type="InterPro" id="IPR014362">
    <property type="entry name" value="Glu_DH"/>
</dbReference>
<dbReference type="PANTHER" id="PTHR11606">
    <property type="entry name" value="GLUTAMATE DEHYDROGENASE"/>
    <property type="match status" value="1"/>
</dbReference>
<organism evidence="9 10">
    <name type="scientific">Candidatus Falkowbacteria bacterium CG10_big_fil_rev_8_21_14_0_10_37_18</name>
    <dbReference type="NCBI Taxonomy" id="1974562"/>
    <lineage>
        <taxon>Bacteria</taxon>
        <taxon>Candidatus Falkowiibacteriota</taxon>
    </lineage>
</organism>
<gene>
    <name evidence="9" type="ORF">COT93_00835</name>
</gene>
<dbReference type="InterPro" id="IPR006096">
    <property type="entry name" value="Glu/Leu/Phe/Val/Trp_DH_C"/>
</dbReference>